<evidence type="ECO:0000313" key="2">
    <source>
        <dbReference type="EMBL" id="GIY91283.1"/>
    </source>
</evidence>
<accession>A0AAV4X9Z7</accession>
<feature type="compositionally biased region" description="Low complexity" evidence="1">
    <location>
        <begin position="52"/>
        <end position="62"/>
    </location>
</feature>
<comment type="caution">
    <text evidence="2">The sequence shown here is derived from an EMBL/GenBank/DDBJ whole genome shotgun (WGS) entry which is preliminary data.</text>
</comment>
<organism evidence="2 3">
    <name type="scientific">Caerostris darwini</name>
    <dbReference type="NCBI Taxonomy" id="1538125"/>
    <lineage>
        <taxon>Eukaryota</taxon>
        <taxon>Metazoa</taxon>
        <taxon>Ecdysozoa</taxon>
        <taxon>Arthropoda</taxon>
        <taxon>Chelicerata</taxon>
        <taxon>Arachnida</taxon>
        <taxon>Araneae</taxon>
        <taxon>Araneomorphae</taxon>
        <taxon>Entelegynae</taxon>
        <taxon>Araneoidea</taxon>
        <taxon>Araneidae</taxon>
        <taxon>Caerostris</taxon>
    </lineage>
</organism>
<feature type="region of interest" description="Disordered" evidence="1">
    <location>
        <begin position="45"/>
        <end position="89"/>
    </location>
</feature>
<gene>
    <name evidence="2" type="ORF">CDAR_371481</name>
</gene>
<reference evidence="2 3" key="1">
    <citation type="submission" date="2021-06" db="EMBL/GenBank/DDBJ databases">
        <title>Caerostris darwini draft genome.</title>
        <authorList>
            <person name="Kono N."/>
            <person name="Arakawa K."/>
        </authorList>
    </citation>
    <scope>NUCLEOTIDE SEQUENCE [LARGE SCALE GENOMIC DNA]</scope>
</reference>
<keyword evidence="3" id="KW-1185">Reference proteome</keyword>
<evidence type="ECO:0000256" key="1">
    <source>
        <dbReference type="SAM" id="MobiDB-lite"/>
    </source>
</evidence>
<feature type="compositionally biased region" description="Basic and acidic residues" evidence="1">
    <location>
        <begin position="63"/>
        <end position="82"/>
    </location>
</feature>
<protein>
    <submittedName>
        <fullName evidence="2">Uncharacterized protein</fullName>
    </submittedName>
</protein>
<proteinExistence type="predicted"/>
<dbReference type="Proteomes" id="UP001054837">
    <property type="component" value="Unassembled WGS sequence"/>
</dbReference>
<name>A0AAV4X9Z7_9ARAC</name>
<sequence>MHISHFDTGIKALAFFLSKSKKLFEFRKILSKVNVLQEEGYSTLEKRTNLSQKPQQQQQTTTKQEHVPSCEKSRKRGSEPNQRKGVPLSTLHSQIAGSLLMSVLDIFLPFEVRPSGHPMGIMRI</sequence>
<dbReference type="EMBL" id="BPLQ01015732">
    <property type="protein sequence ID" value="GIY91283.1"/>
    <property type="molecule type" value="Genomic_DNA"/>
</dbReference>
<dbReference type="AlphaFoldDB" id="A0AAV4X9Z7"/>
<evidence type="ECO:0000313" key="3">
    <source>
        <dbReference type="Proteomes" id="UP001054837"/>
    </source>
</evidence>